<evidence type="ECO:0000313" key="2">
    <source>
        <dbReference type="EMBL" id="AHY81001.1"/>
    </source>
</evidence>
<feature type="transmembrane region" description="Helical" evidence="1">
    <location>
        <begin position="20"/>
        <end position="42"/>
    </location>
</feature>
<keyword evidence="1" id="KW-1133">Transmembrane helix</keyword>
<accession>A0A023ZQZ7</accession>
<reference evidence="2" key="1">
    <citation type="submission" date="2014-01" db="EMBL/GenBank/DDBJ databases">
        <title>Genome-wide analysis of signatures of selection in populations of african honey bees (apis mellifera) using new web-based tools.</title>
        <authorList>
            <person name="Fuller Z.L."/>
            <person name="Nino E.L."/>
            <person name="Patch H.M."/>
            <person name="Reina O."/>
            <person name="Baumgarten T."/>
            <person name="Muli E."/>
            <person name="Mumoki F."/>
            <person name="Mcgraw J."/>
            <person name="Tomsho L."/>
            <person name="Frazier M."/>
            <person name="Masiga D."/>
            <person name="Schuster S."/>
            <person name="Miller W.C."/>
            <person name="Grozinger C.M."/>
        </authorList>
    </citation>
    <scope>NUCLEOTIDE SEQUENCE</scope>
    <source>
        <strain evidence="2">21.3.15</strain>
    </source>
</reference>
<organism evidence="2">
    <name type="scientific">Apis mellifera mellifera</name>
    <name type="common">German honeybee</name>
    <dbReference type="NCBI Taxonomy" id="44477"/>
    <lineage>
        <taxon>Eukaryota</taxon>
        <taxon>Metazoa</taxon>
        <taxon>Ecdysozoa</taxon>
        <taxon>Arthropoda</taxon>
        <taxon>Hexapoda</taxon>
        <taxon>Insecta</taxon>
        <taxon>Pterygota</taxon>
        <taxon>Neoptera</taxon>
        <taxon>Endopterygota</taxon>
        <taxon>Hymenoptera</taxon>
        <taxon>Apocrita</taxon>
        <taxon>Aculeata</taxon>
        <taxon>Apoidea</taxon>
        <taxon>Anthophila</taxon>
        <taxon>Apidae</taxon>
        <taxon>Apis</taxon>
    </lineage>
</organism>
<keyword evidence="1" id="KW-0812">Transmembrane</keyword>
<keyword evidence="1" id="KW-0472">Membrane</keyword>
<gene>
    <name evidence="2" type="primary">ND4L</name>
</gene>
<geneLocation type="mitochondrion" evidence="2"/>
<dbReference type="EMBL" id="KJ396181">
    <property type="protein sequence ID" value="AHY81001.1"/>
    <property type="molecule type" value="Genomic_DNA"/>
</dbReference>
<keyword evidence="2" id="KW-0496">Mitochondrion</keyword>
<protein>
    <submittedName>
        <fullName evidence="2">NADH dehydrogenase subunit 4L</fullName>
    </submittedName>
</protein>
<dbReference type="SMR" id="A0A023ZQZ7"/>
<feature type="transmembrane region" description="Helical" evidence="1">
    <location>
        <begin position="48"/>
        <end position="69"/>
    </location>
</feature>
<sequence>MKLLFVMMLLFFMFLWYYNVNFLSFLILMEFLVITVLFFIIGYEINSWLFLIFLVFSVCELVLGLSLLVSMNYELGHQKLSVMDLIY</sequence>
<evidence type="ECO:0000256" key="1">
    <source>
        <dbReference type="SAM" id="Phobius"/>
    </source>
</evidence>
<dbReference type="AlphaFoldDB" id="A0A023ZQZ7"/>
<name>A0A023ZQZ7_APIME</name>
<dbReference type="Gene3D" id="1.10.287.3510">
    <property type="match status" value="1"/>
</dbReference>
<proteinExistence type="predicted"/>